<dbReference type="AlphaFoldDB" id="A0AAQ4DY93"/>
<comment type="caution">
    <text evidence="1">The sequence shown here is derived from an EMBL/GenBank/DDBJ whole genome shotgun (WGS) entry which is preliminary data.</text>
</comment>
<evidence type="ECO:0000313" key="1">
    <source>
        <dbReference type="EMBL" id="KAK8767433.1"/>
    </source>
</evidence>
<gene>
    <name evidence="1" type="ORF">V5799_005787</name>
</gene>
<reference evidence="1 2" key="1">
    <citation type="journal article" date="2023" name="Arcadia Sci">
        <title>De novo assembly of a long-read Amblyomma americanum tick genome.</title>
        <authorList>
            <person name="Chou S."/>
            <person name="Poskanzer K.E."/>
            <person name="Rollins M."/>
            <person name="Thuy-Boun P.S."/>
        </authorList>
    </citation>
    <scope>NUCLEOTIDE SEQUENCE [LARGE SCALE GENOMIC DNA]</scope>
    <source>
        <strain evidence="1">F_SG_1</strain>
        <tissue evidence="1">Salivary glands</tissue>
    </source>
</reference>
<keyword evidence="2" id="KW-1185">Reference proteome</keyword>
<dbReference type="Proteomes" id="UP001321473">
    <property type="component" value="Unassembled WGS sequence"/>
</dbReference>
<sequence length="100" mass="11338">MVCSFNICFIPFCRNKVPYATTVKNYCRSTSSPSVCPTPRRSKLFVTSSVNGRLCYIYDAEKCRLCMSPQDRYKPQGGLVAAKSKKDTYKTVAGRQECRM</sequence>
<dbReference type="EMBL" id="JARKHS020025465">
    <property type="protein sequence ID" value="KAK8767433.1"/>
    <property type="molecule type" value="Genomic_DNA"/>
</dbReference>
<proteinExistence type="predicted"/>
<name>A0AAQ4DY93_AMBAM</name>
<organism evidence="1 2">
    <name type="scientific">Amblyomma americanum</name>
    <name type="common">Lone star tick</name>
    <dbReference type="NCBI Taxonomy" id="6943"/>
    <lineage>
        <taxon>Eukaryota</taxon>
        <taxon>Metazoa</taxon>
        <taxon>Ecdysozoa</taxon>
        <taxon>Arthropoda</taxon>
        <taxon>Chelicerata</taxon>
        <taxon>Arachnida</taxon>
        <taxon>Acari</taxon>
        <taxon>Parasitiformes</taxon>
        <taxon>Ixodida</taxon>
        <taxon>Ixodoidea</taxon>
        <taxon>Ixodidae</taxon>
        <taxon>Amblyomminae</taxon>
        <taxon>Amblyomma</taxon>
    </lineage>
</organism>
<protein>
    <submittedName>
        <fullName evidence="1">Uncharacterized protein</fullName>
    </submittedName>
</protein>
<accession>A0AAQ4DY93</accession>
<evidence type="ECO:0000313" key="2">
    <source>
        <dbReference type="Proteomes" id="UP001321473"/>
    </source>
</evidence>